<evidence type="ECO:0000313" key="2">
    <source>
        <dbReference type="Proteomes" id="UP001057375"/>
    </source>
</evidence>
<evidence type="ECO:0000313" key="1">
    <source>
        <dbReference type="EMBL" id="GKT21665.1"/>
    </source>
</evidence>
<accession>A0ABQ5JXR7</accession>
<reference evidence="1" key="1">
    <citation type="submission" date="2022-03" db="EMBL/GenBank/DDBJ databases">
        <title>Draft genome sequence of Aduncisulcus paluster, a free-living microaerophilic Fornicata.</title>
        <authorList>
            <person name="Yuyama I."/>
            <person name="Kume K."/>
            <person name="Tamura T."/>
            <person name="Inagaki Y."/>
            <person name="Hashimoto T."/>
        </authorList>
    </citation>
    <scope>NUCLEOTIDE SEQUENCE</scope>
    <source>
        <strain evidence="1">NY0171</strain>
    </source>
</reference>
<protein>
    <recommendedName>
        <fullName evidence="3">OTU domain-containing protein</fullName>
    </recommendedName>
</protein>
<keyword evidence="2" id="KW-1185">Reference proteome</keyword>
<dbReference type="EMBL" id="BQXS01012333">
    <property type="protein sequence ID" value="GKT21665.1"/>
    <property type="molecule type" value="Genomic_DNA"/>
</dbReference>
<gene>
    <name evidence="1" type="ORF">ADUPG1_011960</name>
</gene>
<proteinExistence type="predicted"/>
<evidence type="ECO:0008006" key="3">
    <source>
        <dbReference type="Google" id="ProtNLM"/>
    </source>
</evidence>
<sequence length="271" mass="31048">MKTNSLSIFTNMMICILPCMEYCYEFGRATFKVLAAYFPSTRNIQSDDDADCFYQAVLYGIRKYEDDNIASLAKALKFSTVWNLLQTGRITEAECVEYLKPTSYATNEHYLQVAKDLGVCIWFISMADKQVAVYNRSEDRSNRVYVGWHDGHVQPFYFGVTPNLETLELDGWEVDVVQAWFPLSSCIGRKARTPRVLFDSLVARTGLSCSLDIRANAAYMRCKDCRSTLATIRRTGKHSDGSVQWELYKVSLDHKYDCSDYSPIHCTIDHK</sequence>
<dbReference type="Proteomes" id="UP001057375">
    <property type="component" value="Unassembled WGS sequence"/>
</dbReference>
<name>A0ABQ5JXR7_9EUKA</name>
<comment type="caution">
    <text evidence="1">The sequence shown here is derived from an EMBL/GenBank/DDBJ whole genome shotgun (WGS) entry which is preliminary data.</text>
</comment>
<organism evidence="1 2">
    <name type="scientific">Aduncisulcus paluster</name>
    <dbReference type="NCBI Taxonomy" id="2918883"/>
    <lineage>
        <taxon>Eukaryota</taxon>
        <taxon>Metamonada</taxon>
        <taxon>Carpediemonas-like organisms</taxon>
        <taxon>Aduncisulcus</taxon>
    </lineage>
</organism>